<reference evidence="3" key="1">
    <citation type="submission" date="2022-03" db="EMBL/GenBank/DDBJ databases">
        <title>Genome Identification and Characterization of new species Bdellovibrio reynosense LBG001 sp. nov. from a Mexico soil sample.</title>
        <authorList>
            <person name="Camilli A."/>
            <person name="Ajao Y."/>
            <person name="Guo X."/>
        </authorList>
    </citation>
    <scope>NUCLEOTIDE SEQUENCE</scope>
    <source>
        <strain evidence="3">LBG001</strain>
    </source>
</reference>
<proteinExistence type="inferred from homology"/>
<keyword evidence="1 2" id="KW-0378">Hydrolase</keyword>
<protein>
    <recommendedName>
        <fullName evidence="2">GTP cyclohydrolase FolE2</fullName>
        <ecNumber evidence="2">3.5.4.16</ecNumber>
    </recommendedName>
</protein>
<dbReference type="PANTHER" id="PTHR36445:SF1">
    <property type="entry name" value="GTP CYCLOHYDROLASE MPTA"/>
    <property type="match status" value="1"/>
</dbReference>
<dbReference type="EMBL" id="CP093442">
    <property type="protein sequence ID" value="UOF01671.1"/>
    <property type="molecule type" value="Genomic_DNA"/>
</dbReference>
<dbReference type="NCBIfam" id="NF010200">
    <property type="entry name" value="PRK13674.1-1"/>
    <property type="match status" value="1"/>
</dbReference>
<name>A0ABY4C9L5_9BACT</name>
<feature type="site" description="May be catalytically important" evidence="2">
    <location>
        <position position="155"/>
    </location>
</feature>
<keyword evidence="4" id="KW-1185">Reference proteome</keyword>
<dbReference type="Gene3D" id="3.10.270.10">
    <property type="entry name" value="Urate Oxidase"/>
    <property type="match status" value="1"/>
</dbReference>
<dbReference type="PANTHER" id="PTHR36445">
    <property type="entry name" value="GTP CYCLOHYDROLASE MPTA"/>
    <property type="match status" value="1"/>
</dbReference>
<comment type="similarity">
    <text evidence="2">Belongs to the GTP cyclohydrolase IV family.</text>
</comment>
<gene>
    <name evidence="2 3" type="primary">folE2</name>
    <name evidence="3" type="ORF">MNR06_01725</name>
</gene>
<organism evidence="3 4">
    <name type="scientific">Bdellovibrio reynosensis</name>
    <dbReference type="NCBI Taxonomy" id="2835041"/>
    <lineage>
        <taxon>Bacteria</taxon>
        <taxon>Pseudomonadati</taxon>
        <taxon>Bdellovibrionota</taxon>
        <taxon>Bdellovibrionia</taxon>
        <taxon>Bdellovibrionales</taxon>
        <taxon>Pseudobdellovibrionaceae</taxon>
        <taxon>Bdellovibrio</taxon>
    </lineage>
</organism>
<evidence type="ECO:0000256" key="2">
    <source>
        <dbReference type="HAMAP-Rule" id="MF_01527"/>
    </source>
</evidence>
<dbReference type="EC" id="3.5.4.16" evidence="2"/>
<evidence type="ECO:0000256" key="1">
    <source>
        <dbReference type="ARBA" id="ARBA00022801"/>
    </source>
</evidence>
<dbReference type="RefSeq" id="WP_243538255.1">
    <property type="nucleotide sequence ID" value="NZ_CP093442.1"/>
</dbReference>
<dbReference type="Proteomes" id="UP000830116">
    <property type="component" value="Chromosome"/>
</dbReference>
<dbReference type="InterPro" id="IPR003801">
    <property type="entry name" value="GTP_cyclohydrolase_FolE2/MptA"/>
</dbReference>
<comment type="catalytic activity">
    <reaction evidence="2">
        <text>GTP + H2O = 7,8-dihydroneopterin 3'-triphosphate + formate + H(+)</text>
        <dbReference type="Rhea" id="RHEA:17473"/>
        <dbReference type="ChEBI" id="CHEBI:15377"/>
        <dbReference type="ChEBI" id="CHEBI:15378"/>
        <dbReference type="ChEBI" id="CHEBI:15740"/>
        <dbReference type="ChEBI" id="CHEBI:37565"/>
        <dbReference type="ChEBI" id="CHEBI:58462"/>
        <dbReference type="EC" id="3.5.4.16"/>
    </reaction>
</comment>
<dbReference type="Pfam" id="PF02649">
    <property type="entry name" value="GCHY-1"/>
    <property type="match status" value="1"/>
</dbReference>
<comment type="pathway">
    <text evidence="2">Cofactor biosynthesis; 7,8-dihydroneopterin triphosphate biosynthesis; 7,8-dihydroneopterin triphosphate from GTP: step 1/1.</text>
</comment>
<evidence type="ECO:0000313" key="4">
    <source>
        <dbReference type="Proteomes" id="UP000830116"/>
    </source>
</evidence>
<dbReference type="InterPro" id="IPR022838">
    <property type="entry name" value="GTP_cyclohydrolase_FolE2"/>
</dbReference>
<accession>A0ABY4C9L5</accession>
<evidence type="ECO:0000313" key="3">
    <source>
        <dbReference type="EMBL" id="UOF01671.1"/>
    </source>
</evidence>
<dbReference type="HAMAP" id="MF_01527_B">
    <property type="entry name" value="GTP_cyclohydrol_B"/>
    <property type="match status" value="1"/>
</dbReference>
<dbReference type="GO" id="GO:0003934">
    <property type="term" value="F:GTP cyclohydrolase I activity"/>
    <property type="evidence" value="ECO:0007669"/>
    <property type="project" value="UniProtKB-EC"/>
</dbReference>
<sequence length="305" mass="34184">MTKKTLPDVAKETHSERYAPIDWVGMGSIELPLLLKQSDGVYRIPARVDAKVSLDKKPSRGIHMSRLYLITQELLSKNELSFDLLGKTTDEFLKTHEDLSSEASVQVQFEAPLIRKALKSTNQAWRSYPVILSSFNHEGKKSYFVEVVVTYSSTCPASAALSRQLIQDGFKQQFQDQSVDFDVIHSWLGTTQGIVATPHAQRSFARVKAEVGIDFQYGDLIDVVEEALQTAVQGAVKREDEQEFALRNGQNLMFCEDAARRVKEALDTKAGVLDYVAEFSHVESLHPHNAVSHISAGKKLRTFQI</sequence>
<comment type="function">
    <text evidence="2">Converts GTP to 7,8-dihydroneopterin triphosphate.</text>
</comment>